<organism evidence="2 3">
    <name type="scientific">Thermococcus guaymasensis DSM 11113</name>
    <dbReference type="NCBI Taxonomy" id="1432656"/>
    <lineage>
        <taxon>Archaea</taxon>
        <taxon>Methanobacteriati</taxon>
        <taxon>Methanobacteriota</taxon>
        <taxon>Thermococci</taxon>
        <taxon>Thermococcales</taxon>
        <taxon>Thermococcaceae</taxon>
        <taxon>Thermococcus</taxon>
    </lineage>
</organism>
<dbReference type="EMBL" id="CP007140">
    <property type="protein sequence ID" value="AJC72826.1"/>
    <property type="molecule type" value="Genomic_DNA"/>
</dbReference>
<keyword evidence="3" id="KW-1185">Reference proteome</keyword>
<reference evidence="2 3" key="1">
    <citation type="submission" date="2014-01" db="EMBL/GenBank/DDBJ databases">
        <title>Genome sequencing of Thermococcus guaymasensis.</title>
        <authorList>
            <person name="Zhang X."/>
            <person name="Alvare G."/>
            <person name="Fristensky B."/>
            <person name="Chen L."/>
            <person name="Suen T."/>
            <person name="Chen Q."/>
            <person name="Ma K."/>
        </authorList>
    </citation>
    <scope>NUCLEOTIDE SEQUENCE [LARGE SCALE GENOMIC DNA]</scope>
    <source>
        <strain evidence="2 3">DSM 11113</strain>
    </source>
</reference>
<dbReference type="KEGG" id="tgy:X802_10110"/>
<name>A0A0X1KNM1_9EURY</name>
<dbReference type="AlphaFoldDB" id="A0A0X1KNM1"/>
<evidence type="ECO:0000313" key="3">
    <source>
        <dbReference type="Proteomes" id="UP000062043"/>
    </source>
</evidence>
<dbReference type="PATRIC" id="fig|1432656.3.peg.1976"/>
<protein>
    <submittedName>
        <fullName evidence="2">Uncharacterized protein</fullName>
    </submittedName>
</protein>
<dbReference type="Proteomes" id="UP000062043">
    <property type="component" value="Chromosome"/>
</dbReference>
<gene>
    <name evidence="2" type="ORF">X802_10110</name>
</gene>
<sequence>MGPSCHHLRKVGEGLKRDQMGFSGYSPVNFLTRITMINSITRPKSEKILCPEGDDEDEAQPQECEAPTVISSSCEALPSKYTPRTAIKTMLPVQIQNQGRVASLGIFSVARTRRTKK</sequence>
<proteinExistence type="predicted"/>
<evidence type="ECO:0000256" key="1">
    <source>
        <dbReference type="SAM" id="MobiDB-lite"/>
    </source>
</evidence>
<feature type="region of interest" description="Disordered" evidence="1">
    <location>
        <begin position="49"/>
        <end position="68"/>
    </location>
</feature>
<accession>A0A0X1KNM1</accession>
<evidence type="ECO:0000313" key="2">
    <source>
        <dbReference type="EMBL" id="AJC72826.1"/>
    </source>
</evidence>